<sequence>MKGLFNSYKSSLILLAAIIIGGIAGLIYGPKTAIVKPFGDLFLHLFRLVRIPIRMDPYLAAF</sequence>
<feature type="transmembrane region" description="Helical" evidence="1">
    <location>
        <begin position="12"/>
        <end position="29"/>
    </location>
</feature>
<dbReference type="AlphaFoldDB" id="A0A5J5H1W2"/>
<protein>
    <recommendedName>
        <fullName evidence="4">Dicarboxylate/amino acid:cation symporter</fullName>
    </recommendedName>
</protein>
<evidence type="ECO:0000313" key="2">
    <source>
        <dbReference type="EMBL" id="KAA9014495.1"/>
    </source>
</evidence>
<evidence type="ECO:0000256" key="1">
    <source>
        <dbReference type="SAM" id="Phobius"/>
    </source>
</evidence>
<keyword evidence="1" id="KW-0472">Membrane</keyword>
<evidence type="ECO:0008006" key="4">
    <source>
        <dbReference type="Google" id="ProtNLM"/>
    </source>
</evidence>
<evidence type="ECO:0000313" key="3">
    <source>
        <dbReference type="Proteomes" id="UP000326671"/>
    </source>
</evidence>
<dbReference type="EMBL" id="VYKL01000045">
    <property type="protein sequence ID" value="KAA9014495.1"/>
    <property type="molecule type" value="Genomic_DNA"/>
</dbReference>
<keyword evidence="3" id="KW-1185">Reference proteome</keyword>
<dbReference type="Proteomes" id="UP000326671">
    <property type="component" value="Unassembled WGS sequence"/>
</dbReference>
<proteinExistence type="predicted"/>
<keyword evidence="1" id="KW-0812">Transmembrane</keyword>
<accession>A0A5J5H1W2</accession>
<name>A0A5J5H1W2_9BACI</name>
<organism evidence="2 3">
    <name type="scientific">Niallia endozanthoxylica</name>
    <dbReference type="NCBI Taxonomy" id="2036016"/>
    <lineage>
        <taxon>Bacteria</taxon>
        <taxon>Bacillati</taxon>
        <taxon>Bacillota</taxon>
        <taxon>Bacilli</taxon>
        <taxon>Bacillales</taxon>
        <taxon>Bacillaceae</taxon>
        <taxon>Niallia</taxon>
    </lineage>
</organism>
<reference evidence="2 3" key="1">
    <citation type="submission" date="2019-09" db="EMBL/GenBank/DDBJ databases">
        <title>Whole genome sequences of isolates from the Mars Exploration Rovers.</title>
        <authorList>
            <person name="Seuylemezian A."/>
            <person name="Vaishampayan P."/>
        </authorList>
    </citation>
    <scope>NUCLEOTIDE SEQUENCE [LARGE SCALE GENOMIC DNA]</scope>
    <source>
        <strain evidence="2 3">MER_TA_151</strain>
    </source>
</reference>
<keyword evidence="1" id="KW-1133">Transmembrane helix</keyword>
<gene>
    <name evidence="2" type="ORF">F4V44_23400</name>
</gene>
<comment type="caution">
    <text evidence="2">The sequence shown here is derived from an EMBL/GenBank/DDBJ whole genome shotgun (WGS) entry which is preliminary data.</text>
</comment>